<dbReference type="GO" id="GO:0003824">
    <property type="term" value="F:catalytic activity"/>
    <property type="evidence" value="ECO:0007669"/>
    <property type="project" value="InterPro"/>
</dbReference>
<dbReference type="PANTHER" id="PTHR46082:SF11">
    <property type="entry name" value="AAA+ ATPASE DOMAIN-CONTAINING PROTEIN-RELATED"/>
    <property type="match status" value="1"/>
</dbReference>
<name>A0A136IQU7_9PEZI</name>
<evidence type="ECO:0000313" key="3">
    <source>
        <dbReference type="EMBL" id="KXJ87295.1"/>
    </source>
</evidence>
<accession>A0A136IQU7</accession>
<dbReference type="AlphaFoldDB" id="A0A136IQU7"/>
<dbReference type="Pfam" id="PF01048">
    <property type="entry name" value="PNP_UDP_1"/>
    <property type="match status" value="1"/>
</dbReference>
<keyword evidence="1" id="KW-0677">Repeat</keyword>
<dbReference type="Gene3D" id="3.40.50.300">
    <property type="entry name" value="P-loop containing nucleotide triphosphate hydrolases"/>
    <property type="match status" value="1"/>
</dbReference>
<dbReference type="SUPFAM" id="SSF53167">
    <property type="entry name" value="Purine and uridine phosphorylases"/>
    <property type="match status" value="1"/>
</dbReference>
<feature type="non-terminal residue" evidence="3">
    <location>
        <position position="1"/>
    </location>
</feature>
<evidence type="ECO:0000259" key="2">
    <source>
        <dbReference type="PROSITE" id="PS50837"/>
    </source>
</evidence>
<dbReference type="EMBL" id="KQ964263">
    <property type="protein sequence ID" value="KXJ87295.1"/>
    <property type="molecule type" value="Genomic_DNA"/>
</dbReference>
<feature type="non-terminal residue" evidence="3">
    <location>
        <position position="781"/>
    </location>
</feature>
<dbReference type="InterPro" id="IPR053137">
    <property type="entry name" value="NLR-like"/>
</dbReference>
<dbReference type="InterPro" id="IPR000845">
    <property type="entry name" value="Nucleoside_phosphorylase_d"/>
</dbReference>
<dbReference type="GO" id="GO:0009116">
    <property type="term" value="P:nucleoside metabolic process"/>
    <property type="evidence" value="ECO:0007669"/>
    <property type="project" value="InterPro"/>
</dbReference>
<dbReference type="InParanoid" id="A0A136IQU7"/>
<dbReference type="Proteomes" id="UP000070501">
    <property type="component" value="Unassembled WGS sequence"/>
</dbReference>
<reference evidence="4" key="1">
    <citation type="submission" date="2016-02" db="EMBL/GenBank/DDBJ databases">
        <title>Draft genome sequence of Microdochium bolleyi, a fungal endophyte of beachgrass.</title>
        <authorList>
            <consortium name="DOE Joint Genome Institute"/>
            <person name="David A.S."/>
            <person name="May G."/>
            <person name="Haridas S."/>
            <person name="Lim J."/>
            <person name="Wang M."/>
            <person name="Labutti K."/>
            <person name="Lipzen A."/>
            <person name="Barry K."/>
            <person name="Grigoriev I.V."/>
        </authorList>
    </citation>
    <scope>NUCLEOTIDE SEQUENCE [LARGE SCALE GENOMIC DNA]</scope>
    <source>
        <strain evidence="4">J235TASD1</strain>
    </source>
</reference>
<dbReference type="Pfam" id="PF24883">
    <property type="entry name" value="NPHP3_N"/>
    <property type="match status" value="1"/>
</dbReference>
<sequence>RRDEYSVGWVSALPLELRAALACLDEQHETLPRDSDDHNTYAFGRIHHHNVVFACLPSGDYGNNSAANVAVHMRRSFPSIHMLLLVGIAGGVPFPADVRLGDVVVGQRIVQHDLGKQLKGGEFLHTSTTYSLHSSVGTTLSLLRASLEPQCIGPELEHLRHSYPSLRRRLDRKRLSDDLHQNDYEHEDDARGCECCDSTKLTVRGERQDGNNSVVHYGTIESGDQVVKDAKLRDRIGKTHGALCIEMEAAGLKHDFPNLVVRGICDYADSHKNKEWQDYASATAAVFAKLFLLHTATVLQPAIDSRYEDIAEPHDDTCEWIMQHPSYLDWLDPSRMFSHHGFFWIRGKAGVGKSTAMKYLFEATQEGAESDHIVLSFFFHARGSELERSTTGMYRSILFQLLREVPQLQSVLESHESPPWSLNKLRSLLSKAVAMLQTRCLTLFIDALDECHEAEGLEMVRRFQREAKTAFANAVSLRICFSSRPYPVVDMRNGLQIVLNEQEGHALDLLRYVRSELSGWPVRLQQYLENAIMGKAQGVFLWAVLVLSLLSQDLRRGRVDDSRLAERLEQLTPGLSDLFKDIIHRDQRDLEDLKLCVQWILYSAMPLSPQDYYRAMMLGLDSRSGKSPGPWNANAVTDEVLANFITSTSRGLVEATGSFEPKMQFIHQSVKDYFIEQSGMKELFRDEAHDSASCHERLKYLCRSHYDLMKSDKQLFSREHQRRFPVYQGDWRPTKIISEPFNEYACIGMLYHAERAALGFSQLLFVSTLDLAEWRQFANLY</sequence>
<feature type="domain" description="NACHT" evidence="2">
    <location>
        <begin position="341"/>
        <end position="450"/>
    </location>
</feature>
<dbReference type="InterPro" id="IPR035994">
    <property type="entry name" value="Nucleoside_phosphorylase_sf"/>
</dbReference>
<protein>
    <recommendedName>
        <fullName evidence="2">NACHT domain-containing protein</fullName>
    </recommendedName>
</protein>
<dbReference type="InterPro" id="IPR007111">
    <property type="entry name" value="NACHT_NTPase"/>
</dbReference>
<keyword evidence="4" id="KW-1185">Reference proteome</keyword>
<dbReference type="InterPro" id="IPR027417">
    <property type="entry name" value="P-loop_NTPase"/>
</dbReference>
<dbReference type="OrthoDB" id="20872at2759"/>
<dbReference type="PROSITE" id="PS50837">
    <property type="entry name" value="NACHT"/>
    <property type="match status" value="1"/>
</dbReference>
<evidence type="ECO:0000313" key="4">
    <source>
        <dbReference type="Proteomes" id="UP000070501"/>
    </source>
</evidence>
<proteinExistence type="predicted"/>
<dbReference type="PANTHER" id="PTHR46082">
    <property type="entry name" value="ATP/GTP-BINDING PROTEIN-RELATED"/>
    <property type="match status" value="1"/>
</dbReference>
<dbReference type="Gene3D" id="3.40.50.1580">
    <property type="entry name" value="Nucleoside phosphorylase domain"/>
    <property type="match status" value="1"/>
</dbReference>
<gene>
    <name evidence="3" type="ORF">Micbo1qcDRAFT_96457</name>
</gene>
<dbReference type="InterPro" id="IPR056884">
    <property type="entry name" value="NPHP3-like_N"/>
</dbReference>
<dbReference type="STRING" id="196109.A0A136IQU7"/>
<dbReference type="SUPFAM" id="SSF52540">
    <property type="entry name" value="P-loop containing nucleoside triphosphate hydrolases"/>
    <property type="match status" value="1"/>
</dbReference>
<evidence type="ECO:0000256" key="1">
    <source>
        <dbReference type="ARBA" id="ARBA00022737"/>
    </source>
</evidence>
<organism evidence="3 4">
    <name type="scientific">Microdochium bolleyi</name>
    <dbReference type="NCBI Taxonomy" id="196109"/>
    <lineage>
        <taxon>Eukaryota</taxon>
        <taxon>Fungi</taxon>
        <taxon>Dikarya</taxon>
        <taxon>Ascomycota</taxon>
        <taxon>Pezizomycotina</taxon>
        <taxon>Sordariomycetes</taxon>
        <taxon>Xylariomycetidae</taxon>
        <taxon>Xylariales</taxon>
        <taxon>Microdochiaceae</taxon>
        <taxon>Microdochium</taxon>
    </lineage>
</organism>